<sequence>MVVDDLSVLNEKFLNVNFQNVNIVNFDINSIVEKRVDTKDLTKLSLGFILIEIKHLSTKLTFFGFRMKNFTGIPNSTKRKKFRFLVVEFGLRNSVFRIPLFMDNLLLLYNCSRNLFYRSTERSQMTFLKI</sequence>
<accession>A0A3M7SD13</accession>
<comment type="caution">
    <text evidence="1">The sequence shown here is derived from an EMBL/GenBank/DDBJ whole genome shotgun (WGS) entry which is preliminary data.</text>
</comment>
<evidence type="ECO:0000313" key="2">
    <source>
        <dbReference type="Proteomes" id="UP000276133"/>
    </source>
</evidence>
<keyword evidence="2" id="KW-1185">Reference proteome</keyword>
<gene>
    <name evidence="1" type="ORF">BpHYR1_037638</name>
</gene>
<dbReference type="EMBL" id="REGN01001605">
    <property type="protein sequence ID" value="RNA33661.1"/>
    <property type="molecule type" value="Genomic_DNA"/>
</dbReference>
<reference evidence="1 2" key="1">
    <citation type="journal article" date="2018" name="Sci. Rep.">
        <title>Genomic signatures of local adaptation to the degree of environmental predictability in rotifers.</title>
        <authorList>
            <person name="Franch-Gras L."/>
            <person name="Hahn C."/>
            <person name="Garcia-Roger E.M."/>
            <person name="Carmona M.J."/>
            <person name="Serra M."/>
            <person name="Gomez A."/>
        </authorList>
    </citation>
    <scope>NUCLEOTIDE SEQUENCE [LARGE SCALE GENOMIC DNA]</scope>
    <source>
        <strain evidence="1">HYR1</strain>
    </source>
</reference>
<proteinExistence type="predicted"/>
<organism evidence="1 2">
    <name type="scientific">Brachionus plicatilis</name>
    <name type="common">Marine rotifer</name>
    <name type="synonym">Brachionus muelleri</name>
    <dbReference type="NCBI Taxonomy" id="10195"/>
    <lineage>
        <taxon>Eukaryota</taxon>
        <taxon>Metazoa</taxon>
        <taxon>Spiralia</taxon>
        <taxon>Gnathifera</taxon>
        <taxon>Rotifera</taxon>
        <taxon>Eurotatoria</taxon>
        <taxon>Monogononta</taxon>
        <taxon>Pseudotrocha</taxon>
        <taxon>Ploima</taxon>
        <taxon>Brachionidae</taxon>
        <taxon>Brachionus</taxon>
    </lineage>
</organism>
<protein>
    <submittedName>
        <fullName evidence="1">Uncharacterized protein</fullName>
    </submittedName>
</protein>
<dbReference type="AlphaFoldDB" id="A0A3M7SD13"/>
<dbReference type="Proteomes" id="UP000276133">
    <property type="component" value="Unassembled WGS sequence"/>
</dbReference>
<name>A0A3M7SD13_BRAPC</name>
<evidence type="ECO:0000313" key="1">
    <source>
        <dbReference type="EMBL" id="RNA33661.1"/>
    </source>
</evidence>